<dbReference type="OrthoDB" id="3445328at2"/>
<gene>
    <name evidence="1" type="ORF">SAMN05421806_12543</name>
</gene>
<protein>
    <submittedName>
        <fullName evidence="1">Uncharacterized protein</fullName>
    </submittedName>
</protein>
<evidence type="ECO:0000313" key="1">
    <source>
        <dbReference type="EMBL" id="SDL28114.1"/>
    </source>
</evidence>
<sequence length="311" mass="31372">MASFDTLVDDFEDGVLNTTLWSGSYGDPDEVGGRARVPCTTGYAGLKSASTYTLTGSSLVMHLQAPIPNGATTAVASVLVLTSTGGTDGGFIIDPAQSAIGLYLREGYADAGAVFLTYSPTDHAWLRFREAAGSVYWDTSPDGSTWTNRRTATAPAWAADTTLSFLIEGHRDAGTPDFIEVHSINAAAGQTVEGSASFTATGTLTAAGIRRQPGAAALDATGTLAAAGTLRARATAALDASGDLAAAGTRRASGAVAADATGTLTATGTRTVRGAAVLTASGSVAIAEAAIDYSITIGSPTLAWEAGAPWL</sequence>
<dbReference type="AlphaFoldDB" id="A0A1G9ITJ5"/>
<evidence type="ECO:0000313" key="2">
    <source>
        <dbReference type="Proteomes" id="UP000199155"/>
    </source>
</evidence>
<organism evidence="1 2">
    <name type="scientific">Streptomyces indicus</name>
    <dbReference type="NCBI Taxonomy" id="417292"/>
    <lineage>
        <taxon>Bacteria</taxon>
        <taxon>Bacillati</taxon>
        <taxon>Actinomycetota</taxon>
        <taxon>Actinomycetes</taxon>
        <taxon>Kitasatosporales</taxon>
        <taxon>Streptomycetaceae</taxon>
        <taxon>Streptomyces</taxon>
    </lineage>
</organism>
<reference evidence="1 2" key="1">
    <citation type="submission" date="2016-10" db="EMBL/GenBank/DDBJ databases">
        <authorList>
            <person name="de Groot N.N."/>
        </authorList>
    </citation>
    <scope>NUCLEOTIDE SEQUENCE [LARGE SCALE GENOMIC DNA]</scope>
    <source>
        <strain evidence="1 2">CGMCC 4.5727</strain>
    </source>
</reference>
<dbReference type="EMBL" id="FNFF01000025">
    <property type="protein sequence ID" value="SDL28114.1"/>
    <property type="molecule type" value="Genomic_DNA"/>
</dbReference>
<dbReference type="Proteomes" id="UP000199155">
    <property type="component" value="Unassembled WGS sequence"/>
</dbReference>
<dbReference type="STRING" id="417292.SAMN05421806_12543"/>
<keyword evidence="2" id="KW-1185">Reference proteome</keyword>
<dbReference type="RefSeq" id="WP_093617542.1">
    <property type="nucleotide sequence ID" value="NZ_FNFF01000025.1"/>
</dbReference>
<accession>A0A1G9ITJ5</accession>
<proteinExistence type="predicted"/>
<name>A0A1G9ITJ5_9ACTN</name>